<name>A0A167R452_9VIRU</name>
<evidence type="ECO:0008006" key="3">
    <source>
        <dbReference type="Google" id="ProtNLM"/>
    </source>
</evidence>
<dbReference type="GeneID" id="80512651"/>
<dbReference type="EMBL" id="KU877344">
    <property type="protein sequence ID" value="ANB50289.1"/>
    <property type="molecule type" value="Genomic_DNA"/>
</dbReference>
<dbReference type="InterPro" id="IPR046938">
    <property type="entry name" value="DNA_clamp_sf"/>
</dbReference>
<proteinExistence type="predicted"/>
<dbReference type="Proteomes" id="UP000241365">
    <property type="component" value="Segment"/>
</dbReference>
<dbReference type="KEGG" id="vg:80512651"/>
<keyword evidence="2" id="KW-1185">Reference proteome</keyword>
<evidence type="ECO:0000313" key="2">
    <source>
        <dbReference type="Proteomes" id="UP000241365"/>
    </source>
</evidence>
<evidence type="ECO:0000313" key="1">
    <source>
        <dbReference type="EMBL" id="ANB50289.1"/>
    </source>
</evidence>
<accession>A0A167R452</accession>
<dbReference type="RefSeq" id="YP_010776040.1">
    <property type="nucleotide sequence ID" value="NC_075034.1"/>
</dbReference>
<organism evidence="1 2">
    <name type="scientific">Powai lake megavirus</name>
    <dbReference type="NCBI Taxonomy" id="1842663"/>
    <lineage>
        <taxon>Viruses</taxon>
        <taxon>Varidnaviria</taxon>
        <taxon>Bamfordvirae</taxon>
        <taxon>Nucleocytoviricota</taxon>
        <taxon>Megaviricetes</taxon>
        <taxon>Imitervirales</taxon>
        <taxon>Mimiviridae</taxon>
        <taxon>Megamimivirinae</taxon>
        <taxon>Megavirus</taxon>
        <taxon>Megavirus powaiense</taxon>
    </lineage>
</organism>
<protein>
    <recommendedName>
        <fullName evidence="3">Proliferating cell nuclear antigen</fullName>
    </recommendedName>
</protein>
<reference evidence="1 2" key="1">
    <citation type="journal article" date="2016" name="Genome Announc.">
        <title>Complete Genome Sequence of a New Megavirus Family Member Isolated from an Inland Water Lake for the First Time in India.</title>
        <authorList>
            <person name="Chatterjee A."/>
            <person name="Ali F."/>
            <person name="Bange D."/>
            <person name="Kondabagil K."/>
        </authorList>
    </citation>
    <scope>NUCLEOTIDE SEQUENCE [LARGE SCALE GENOMIC DNA]</scope>
    <source>
        <strain evidence="1">1</strain>
    </source>
</reference>
<dbReference type="SUPFAM" id="SSF55979">
    <property type="entry name" value="DNA clamp"/>
    <property type="match status" value="1"/>
</dbReference>
<dbReference type="Gene3D" id="3.70.10.10">
    <property type="match status" value="1"/>
</dbReference>
<sequence>MGVTNTKQITDKNANIKFNKAIHIQTLLQQMSRFIAMCQIKIVIDQNDCNNNMFTISATSIDNKISIKAIFNSQDLEKFICSENIGPIELNVDQLLKYVEKINPIESVEFHIGQNYMSIMNSFNQIIGQIELTSCSTKYINIPFMKYDAKISIKSIQYKDICDSIQNTETIKLIANNNEFTIKGFGKYGPLLVIFPNKNKQDNNMVVETCHWTRHLGIFSDCDNYCDNVEIYLQNDIITTLKMNINTQSNICVFISSI</sequence>